<comment type="caution">
    <text evidence="2">The sequence shown here is derived from an EMBL/GenBank/DDBJ whole genome shotgun (WGS) entry which is preliminary data.</text>
</comment>
<accession>A0ABW5Z2Q9</accession>
<feature type="transmembrane region" description="Helical" evidence="1">
    <location>
        <begin position="7"/>
        <end position="30"/>
    </location>
</feature>
<keyword evidence="1" id="KW-1133">Transmembrane helix</keyword>
<dbReference type="RefSeq" id="WP_379802823.1">
    <property type="nucleotide sequence ID" value="NZ_JBHUOL010000001.1"/>
</dbReference>
<protein>
    <submittedName>
        <fullName evidence="2">Uncharacterized protein</fullName>
    </submittedName>
</protein>
<evidence type="ECO:0000313" key="3">
    <source>
        <dbReference type="Proteomes" id="UP001597549"/>
    </source>
</evidence>
<reference evidence="3" key="1">
    <citation type="journal article" date="2019" name="Int. J. Syst. Evol. Microbiol.">
        <title>The Global Catalogue of Microorganisms (GCM) 10K type strain sequencing project: providing services to taxonomists for standard genome sequencing and annotation.</title>
        <authorList>
            <consortium name="The Broad Institute Genomics Platform"/>
            <consortium name="The Broad Institute Genome Sequencing Center for Infectious Disease"/>
            <person name="Wu L."/>
            <person name="Ma J."/>
        </authorList>
    </citation>
    <scope>NUCLEOTIDE SEQUENCE [LARGE SCALE GENOMIC DNA]</scope>
    <source>
        <strain evidence="3">KCTC 52644</strain>
    </source>
</reference>
<keyword evidence="1" id="KW-0812">Transmembrane</keyword>
<organism evidence="2 3">
    <name type="scientific">Flavobacterium ardleyense</name>
    <dbReference type="NCBI Taxonomy" id="2038737"/>
    <lineage>
        <taxon>Bacteria</taxon>
        <taxon>Pseudomonadati</taxon>
        <taxon>Bacteroidota</taxon>
        <taxon>Flavobacteriia</taxon>
        <taxon>Flavobacteriales</taxon>
        <taxon>Flavobacteriaceae</taxon>
        <taxon>Flavobacterium</taxon>
    </lineage>
</organism>
<gene>
    <name evidence="2" type="ORF">ACFSX9_00030</name>
</gene>
<name>A0ABW5Z2Q9_9FLAO</name>
<keyword evidence="3" id="KW-1185">Reference proteome</keyword>
<evidence type="ECO:0000313" key="2">
    <source>
        <dbReference type="EMBL" id="MFD2907110.1"/>
    </source>
</evidence>
<sequence>MKSIIKLYLKLFLQTAIIYFLIMALFDLALGNQLTLWNYVPKSLFVGVFVSLILVSIHVNKLKKNGIKNISDANVGVNQTRIISSELNKSELIQKLKSDSTIGKMEMREIENGVLFQTGMTMKSWGEEIKIILKFNKNSNFEYQVSSRPKLKTTLVDYGKNLENVNSIENLMKNIS</sequence>
<dbReference type="EMBL" id="JBHUOL010000001">
    <property type="protein sequence ID" value="MFD2907110.1"/>
    <property type="molecule type" value="Genomic_DNA"/>
</dbReference>
<dbReference type="Proteomes" id="UP001597549">
    <property type="component" value="Unassembled WGS sequence"/>
</dbReference>
<keyword evidence="1" id="KW-0472">Membrane</keyword>
<feature type="transmembrane region" description="Helical" evidence="1">
    <location>
        <begin position="36"/>
        <end position="59"/>
    </location>
</feature>
<proteinExistence type="predicted"/>
<evidence type="ECO:0000256" key="1">
    <source>
        <dbReference type="SAM" id="Phobius"/>
    </source>
</evidence>